<dbReference type="InterPro" id="IPR050490">
    <property type="entry name" value="Bact_solute-bd_prot1"/>
</dbReference>
<dbReference type="Gene3D" id="3.40.190.10">
    <property type="entry name" value="Periplasmic binding protein-like II"/>
    <property type="match status" value="2"/>
</dbReference>
<dbReference type="AlphaFoldDB" id="A0A1C1A3W4"/>
<gene>
    <name evidence="3" type="ORF">A8709_14215</name>
</gene>
<feature type="region of interest" description="Disordered" evidence="1">
    <location>
        <begin position="23"/>
        <end position="54"/>
    </location>
</feature>
<sequence length="456" mass="48857">MKKTISLTVSAFALVSIGLSACSSNSTTNSSSTTAPTPATTAAATTTSPATTPAAADANKDAFTLKVGAWFLDDLPQSKDFEVAAEKKFKEKYPNAKVVWDILVSEKYFDKMKAELSSGAGDDVIFNQNITELAKAGYLADLSDQPWVKDTLDATKPTITYNGKVYGAAQTVATFGVFYNKKIFADLGIQPPTNWNEFLAANEKIKTKGITPFVGGFKDQWTLQYLISGLAEISGQNPNLEADYYSGKAKLNGPELQGALNKLGQLADKGYFNKNALTIDWPQTQIEFASGKAAMIYQGNWMPGVAAQTFKDKGFNPFDVGFFPLADENGKALMGVGPDHSVSVNAKSPHLQAAKDFLAMTLSQDVLSVNLKDIGFSGVRGVTATYAQPAMGDISSALQKQPSTLHEFVYGTTFPVSALTTVVQAAEKIISGKKADGDLDEAQKNYDKDKGTLIMP</sequence>
<keyword evidence="2" id="KW-0732">Signal</keyword>
<name>A0A1C1A3W4_9BACL</name>
<reference evidence="4" key="1">
    <citation type="submission" date="2016-05" db="EMBL/GenBank/DDBJ databases">
        <title>Paenibacillus oryzae. sp. nov., isolated from the rice root.</title>
        <authorList>
            <person name="Zhang J."/>
            <person name="Zhang X."/>
        </authorList>
    </citation>
    <scope>NUCLEOTIDE SEQUENCE [LARGE SCALE GENOMIC DNA]</scope>
    <source>
        <strain evidence="4">KCTC13222</strain>
    </source>
</reference>
<dbReference type="EMBL" id="LYPC01000014">
    <property type="protein sequence ID" value="OCT15249.1"/>
    <property type="molecule type" value="Genomic_DNA"/>
</dbReference>
<dbReference type="STRING" id="512399.A8709_14215"/>
<dbReference type="Proteomes" id="UP000093309">
    <property type="component" value="Unassembled WGS sequence"/>
</dbReference>
<dbReference type="InterPro" id="IPR006059">
    <property type="entry name" value="SBP"/>
</dbReference>
<organism evidence="3 4">
    <name type="scientific">Paenibacillus pectinilyticus</name>
    <dbReference type="NCBI Taxonomy" id="512399"/>
    <lineage>
        <taxon>Bacteria</taxon>
        <taxon>Bacillati</taxon>
        <taxon>Bacillota</taxon>
        <taxon>Bacilli</taxon>
        <taxon>Bacillales</taxon>
        <taxon>Paenibacillaceae</taxon>
        <taxon>Paenibacillus</taxon>
    </lineage>
</organism>
<dbReference type="SUPFAM" id="SSF53850">
    <property type="entry name" value="Periplasmic binding protein-like II"/>
    <property type="match status" value="1"/>
</dbReference>
<dbReference type="Pfam" id="PF01547">
    <property type="entry name" value="SBP_bac_1"/>
    <property type="match status" value="1"/>
</dbReference>
<protein>
    <recommendedName>
        <fullName evidence="5">ABC transporter substrate-binding protein</fullName>
    </recommendedName>
</protein>
<dbReference type="OrthoDB" id="2516337at2"/>
<feature type="chain" id="PRO_5039133932" description="ABC transporter substrate-binding protein" evidence="2">
    <location>
        <begin position="22"/>
        <end position="456"/>
    </location>
</feature>
<dbReference type="PANTHER" id="PTHR43649:SF14">
    <property type="entry name" value="BLR3389 PROTEIN"/>
    <property type="match status" value="1"/>
</dbReference>
<evidence type="ECO:0000313" key="4">
    <source>
        <dbReference type="Proteomes" id="UP000093309"/>
    </source>
</evidence>
<feature type="signal peptide" evidence="2">
    <location>
        <begin position="1"/>
        <end position="21"/>
    </location>
</feature>
<accession>A0A1C1A3W4</accession>
<proteinExistence type="predicted"/>
<evidence type="ECO:0000256" key="2">
    <source>
        <dbReference type="SAM" id="SignalP"/>
    </source>
</evidence>
<evidence type="ECO:0000313" key="3">
    <source>
        <dbReference type="EMBL" id="OCT15249.1"/>
    </source>
</evidence>
<comment type="caution">
    <text evidence="3">The sequence shown here is derived from an EMBL/GenBank/DDBJ whole genome shotgun (WGS) entry which is preliminary data.</text>
</comment>
<evidence type="ECO:0000256" key="1">
    <source>
        <dbReference type="SAM" id="MobiDB-lite"/>
    </source>
</evidence>
<dbReference type="RefSeq" id="WP_065852160.1">
    <property type="nucleotide sequence ID" value="NZ_LYPC01000014.1"/>
</dbReference>
<keyword evidence="4" id="KW-1185">Reference proteome</keyword>
<dbReference type="PANTHER" id="PTHR43649">
    <property type="entry name" value="ARABINOSE-BINDING PROTEIN-RELATED"/>
    <property type="match status" value="1"/>
</dbReference>
<dbReference type="PROSITE" id="PS51257">
    <property type="entry name" value="PROKAR_LIPOPROTEIN"/>
    <property type="match status" value="1"/>
</dbReference>
<evidence type="ECO:0008006" key="5">
    <source>
        <dbReference type="Google" id="ProtNLM"/>
    </source>
</evidence>